<dbReference type="Pfam" id="PF02092">
    <property type="entry name" value="tRNA_synt_2f"/>
    <property type="match status" value="1"/>
</dbReference>
<dbReference type="KEGG" id="dak:DaAHT2_1708"/>
<keyword evidence="13" id="KW-1185">Reference proteome</keyword>
<accession>D6Z4C5</accession>
<feature type="domain" description="DALR anticodon binding" evidence="11">
    <location>
        <begin position="590"/>
        <end position="683"/>
    </location>
</feature>
<dbReference type="InterPro" id="IPR015944">
    <property type="entry name" value="Gly-tRNA-synth_bsu"/>
</dbReference>
<gene>
    <name evidence="10" type="primary">glyS</name>
    <name evidence="12" type="ordered locus">DaAHT2_1708</name>
</gene>
<dbReference type="FunCoup" id="D6Z4C5">
    <property type="interactions" value="478"/>
</dbReference>
<dbReference type="Proteomes" id="UP000001508">
    <property type="component" value="Chromosome"/>
</dbReference>
<dbReference type="HOGENOM" id="CLU_007220_2_2_7"/>
<dbReference type="Pfam" id="PF05746">
    <property type="entry name" value="DALR_1"/>
    <property type="match status" value="1"/>
</dbReference>
<dbReference type="HAMAP" id="MF_00255">
    <property type="entry name" value="Gly_tRNA_synth_beta"/>
    <property type="match status" value="1"/>
</dbReference>
<dbReference type="InParanoid" id="D6Z4C5"/>
<dbReference type="SUPFAM" id="SSF109604">
    <property type="entry name" value="HD-domain/PDEase-like"/>
    <property type="match status" value="1"/>
</dbReference>
<dbReference type="GO" id="GO:0006420">
    <property type="term" value="P:arginyl-tRNA aminoacylation"/>
    <property type="evidence" value="ECO:0007669"/>
    <property type="project" value="InterPro"/>
</dbReference>
<reference evidence="13" key="1">
    <citation type="submission" date="2010-02" db="EMBL/GenBank/DDBJ databases">
        <title>Complete sequence of Desulfurivibrio alkaliphilus AHT2.</title>
        <authorList>
            <consortium name="US DOE Joint Genome Institute"/>
            <person name="Pitluck S."/>
            <person name="Chertkov O."/>
            <person name="Detter J.C."/>
            <person name="Han C."/>
            <person name="Tapia R."/>
            <person name="Larimer F."/>
            <person name="Land M."/>
            <person name="Hauser L."/>
            <person name="Kyrpides N."/>
            <person name="Mikhailova N."/>
            <person name="Sorokin D.Y."/>
            <person name="Muyzer G."/>
            <person name="Woyke T."/>
        </authorList>
    </citation>
    <scope>NUCLEOTIDE SEQUENCE [LARGE SCALE GENOMIC DNA]</scope>
    <source>
        <strain evidence="13">DSM 19089 / UNIQEM U267 / AHT2</strain>
    </source>
</reference>
<comment type="catalytic activity">
    <reaction evidence="9 10">
        <text>tRNA(Gly) + glycine + ATP = glycyl-tRNA(Gly) + AMP + diphosphate</text>
        <dbReference type="Rhea" id="RHEA:16013"/>
        <dbReference type="Rhea" id="RHEA-COMP:9664"/>
        <dbReference type="Rhea" id="RHEA-COMP:9683"/>
        <dbReference type="ChEBI" id="CHEBI:30616"/>
        <dbReference type="ChEBI" id="CHEBI:33019"/>
        <dbReference type="ChEBI" id="CHEBI:57305"/>
        <dbReference type="ChEBI" id="CHEBI:78442"/>
        <dbReference type="ChEBI" id="CHEBI:78522"/>
        <dbReference type="ChEBI" id="CHEBI:456215"/>
        <dbReference type="EC" id="6.1.1.14"/>
    </reaction>
</comment>
<proteinExistence type="inferred from homology"/>
<dbReference type="STRING" id="589865.DaAHT2_1708"/>
<dbReference type="InterPro" id="IPR008909">
    <property type="entry name" value="DALR_anticod-bd"/>
</dbReference>
<dbReference type="RefSeq" id="WP_013163926.1">
    <property type="nucleotide sequence ID" value="NC_014216.1"/>
</dbReference>
<keyword evidence="8 10" id="KW-0030">Aminoacyl-tRNA synthetase</keyword>
<dbReference type="GO" id="GO:0005829">
    <property type="term" value="C:cytosol"/>
    <property type="evidence" value="ECO:0007669"/>
    <property type="project" value="TreeGrafter"/>
</dbReference>
<dbReference type="GO" id="GO:0004814">
    <property type="term" value="F:arginine-tRNA ligase activity"/>
    <property type="evidence" value="ECO:0007669"/>
    <property type="project" value="InterPro"/>
</dbReference>
<comment type="similarity">
    <text evidence="2 10">Belongs to the class-II aminoacyl-tRNA synthetase family.</text>
</comment>
<dbReference type="GO" id="GO:0005524">
    <property type="term" value="F:ATP binding"/>
    <property type="evidence" value="ECO:0007669"/>
    <property type="project" value="UniProtKB-UniRule"/>
</dbReference>
<keyword evidence="4 10" id="KW-0436">Ligase</keyword>
<evidence type="ECO:0000259" key="11">
    <source>
        <dbReference type="Pfam" id="PF05746"/>
    </source>
</evidence>
<comment type="subunit">
    <text evidence="10">Tetramer of two alpha and two beta subunits.</text>
</comment>
<dbReference type="EC" id="6.1.1.14" evidence="10"/>
<organism evidence="12 13">
    <name type="scientific">Desulfurivibrio alkaliphilus (strain DSM 19089 / UNIQEM U267 / AHT2)</name>
    <dbReference type="NCBI Taxonomy" id="589865"/>
    <lineage>
        <taxon>Bacteria</taxon>
        <taxon>Pseudomonadati</taxon>
        <taxon>Thermodesulfobacteriota</taxon>
        <taxon>Desulfobulbia</taxon>
        <taxon>Desulfobulbales</taxon>
        <taxon>Desulfobulbaceae</taxon>
        <taxon>Desulfurivibrio</taxon>
    </lineage>
</organism>
<keyword evidence="6 10" id="KW-0067">ATP-binding</keyword>
<evidence type="ECO:0000256" key="4">
    <source>
        <dbReference type="ARBA" id="ARBA00022598"/>
    </source>
</evidence>
<evidence type="ECO:0000256" key="7">
    <source>
        <dbReference type="ARBA" id="ARBA00022917"/>
    </source>
</evidence>
<evidence type="ECO:0000313" key="12">
    <source>
        <dbReference type="EMBL" id="ADH86400.1"/>
    </source>
</evidence>
<dbReference type="PRINTS" id="PR01045">
    <property type="entry name" value="TRNASYNTHGB"/>
</dbReference>
<dbReference type="PANTHER" id="PTHR30075">
    <property type="entry name" value="GLYCYL-TRNA SYNTHETASE"/>
    <property type="match status" value="1"/>
</dbReference>
<dbReference type="OrthoDB" id="9775440at2"/>
<evidence type="ECO:0000313" key="13">
    <source>
        <dbReference type="Proteomes" id="UP000001508"/>
    </source>
</evidence>
<sequence length="696" mass="76657">MTDTETSGELLLEIGAEEIPAGYLMPALKALQAGLAQGLREHELAFGEINTGATPRRLAVSVQGLAARQPDRVEEAMGPPKKAAFDADGKPTKAALGFASTKGVSVDELQVVATPKGEYLQARVEQPGRATAEILNDLLPGLITGLPFPKSMRWGNGKTHFARPLRWLLAVYQGRSLAFSLEELSAGDHTWGHRFLAPQSIQATTFSTYRDQLRQYQVLVDPAERRQAMVAEINRAAAEAGGRILPDPELEETVTNLVEAPFAICGSFAERFLQLPREVLITSMREHQKYFAVVDEQDNLQPRFVAVNNTRVKDPAVGAEGHQRVLRARLEDAFFFFNEDQQRPLSQLAGRLNGIIFQHQLGTMADKTARLEQLAGRLADEFAPELSAAVRRAAQLCKADLLTSMVDEFPSLQGNIGRDYARRQGESEEVAEALYSHYLPLRAGGQLPQDRTGALLGIADRLDTLAGCFGIGLKVTGAADPFGLRRQAVGLIHLLLGHKLKLPLKPWIETALSLYDCQLQEQPAAARDRLLEFIKGRLANDLTGRGLPAEAVEAVLSVDFQEVNDCQARIEALVAVSSQPSFTLLAGSFKRVNNIIKDNRDDRIDPQLLQEPAEKELAAVLARVTAAAAPLLRDGAYRQTLEHILTMKEPIDRFFDQVMVMAEDEQLKRNRLALLTAIAALFRRVGDFSRMYALQK</sequence>
<comment type="subcellular location">
    <subcellularLocation>
        <location evidence="1 10">Cytoplasm</location>
    </subcellularLocation>
</comment>
<evidence type="ECO:0000256" key="3">
    <source>
        <dbReference type="ARBA" id="ARBA00022490"/>
    </source>
</evidence>
<evidence type="ECO:0000256" key="2">
    <source>
        <dbReference type="ARBA" id="ARBA00008226"/>
    </source>
</evidence>
<protein>
    <recommendedName>
        <fullName evidence="10">Glycine--tRNA ligase beta subunit</fullName>
        <ecNumber evidence="10">6.1.1.14</ecNumber>
    </recommendedName>
    <alternativeName>
        <fullName evidence="10">Glycyl-tRNA synthetase beta subunit</fullName>
        <shortName evidence="10">GlyRS</shortName>
    </alternativeName>
</protein>
<evidence type="ECO:0000256" key="5">
    <source>
        <dbReference type="ARBA" id="ARBA00022741"/>
    </source>
</evidence>
<keyword evidence="5 10" id="KW-0547">Nucleotide-binding</keyword>
<evidence type="ECO:0000256" key="8">
    <source>
        <dbReference type="ARBA" id="ARBA00023146"/>
    </source>
</evidence>
<dbReference type="eggNOG" id="COG0751">
    <property type="taxonomic scope" value="Bacteria"/>
</dbReference>
<dbReference type="InterPro" id="IPR006194">
    <property type="entry name" value="Gly-tRNA-synth_heterodimer"/>
</dbReference>
<dbReference type="EMBL" id="CP001940">
    <property type="protein sequence ID" value="ADH86400.1"/>
    <property type="molecule type" value="Genomic_DNA"/>
</dbReference>
<evidence type="ECO:0000256" key="10">
    <source>
        <dbReference type="HAMAP-Rule" id="MF_00255"/>
    </source>
</evidence>
<dbReference type="NCBIfam" id="TIGR00211">
    <property type="entry name" value="glyS"/>
    <property type="match status" value="1"/>
</dbReference>
<name>D6Z4C5_DESAT</name>
<dbReference type="GO" id="GO:0004820">
    <property type="term" value="F:glycine-tRNA ligase activity"/>
    <property type="evidence" value="ECO:0007669"/>
    <property type="project" value="UniProtKB-UniRule"/>
</dbReference>
<keyword evidence="7 10" id="KW-0648">Protein biosynthesis</keyword>
<evidence type="ECO:0000256" key="6">
    <source>
        <dbReference type="ARBA" id="ARBA00022840"/>
    </source>
</evidence>
<dbReference type="AlphaFoldDB" id="D6Z4C5"/>
<dbReference type="PROSITE" id="PS50861">
    <property type="entry name" value="AA_TRNA_LIGASE_II_GLYAB"/>
    <property type="match status" value="1"/>
</dbReference>
<dbReference type="Gene3D" id="1.10.730.10">
    <property type="entry name" value="Isoleucyl-tRNA Synthetase, Domain 1"/>
    <property type="match status" value="1"/>
</dbReference>
<keyword evidence="3 10" id="KW-0963">Cytoplasm</keyword>
<evidence type="ECO:0000256" key="9">
    <source>
        <dbReference type="ARBA" id="ARBA00047937"/>
    </source>
</evidence>
<evidence type="ECO:0000256" key="1">
    <source>
        <dbReference type="ARBA" id="ARBA00004496"/>
    </source>
</evidence>
<dbReference type="GO" id="GO:0006426">
    <property type="term" value="P:glycyl-tRNA aminoacylation"/>
    <property type="evidence" value="ECO:0007669"/>
    <property type="project" value="UniProtKB-UniRule"/>
</dbReference>
<dbReference type="PANTHER" id="PTHR30075:SF2">
    <property type="entry name" value="GLYCINE--TRNA LIGASE, CHLOROPLASTIC_MITOCHONDRIAL 2"/>
    <property type="match status" value="1"/>
</dbReference>